<comment type="caution">
    <text evidence="1">The sequence shown here is derived from an EMBL/GenBank/DDBJ whole genome shotgun (WGS) entry which is preliminary data.</text>
</comment>
<dbReference type="InterPro" id="IPR035901">
    <property type="entry name" value="GIY-YIG_endonuc_sf"/>
</dbReference>
<dbReference type="Proteomes" id="UP000440066">
    <property type="component" value="Unassembled WGS sequence"/>
</dbReference>
<dbReference type="SUPFAM" id="SSF82771">
    <property type="entry name" value="GIY-YIG endonuclease"/>
    <property type="match status" value="1"/>
</dbReference>
<accession>A0A844BY02</accession>
<protein>
    <recommendedName>
        <fullName evidence="3">GIY-YIG domain-containing protein</fullName>
    </recommendedName>
</protein>
<dbReference type="EMBL" id="WJQT01000004">
    <property type="protein sequence ID" value="MRJ46894.1"/>
    <property type="molecule type" value="Genomic_DNA"/>
</dbReference>
<gene>
    <name evidence="1" type="ORF">GF867_04825</name>
</gene>
<dbReference type="AlphaFoldDB" id="A0A844BY02"/>
<sequence length="130" mass="15069">MLENSPAVYGVFYKGDKPKFLEVGTGGHFKGKNPNVAIELLEEKWVYGVQEIYIGKATDLRSRLSTYIRFGNTKAVGHWGGRYIWQIADRENLVFAWKYIEEQDPRQVEAKLLQEFKQRHGKYPFANINA</sequence>
<reference evidence="1 2" key="1">
    <citation type="submission" date="2019-11" db="EMBL/GenBank/DDBJ databases">
        <title>Characterisation of Fundicoccus ignavus gen. nov. sp. nov., a novel genus of the family Aerococcaceae from bulk tank milk.</title>
        <authorList>
            <person name="Siebert A."/>
            <person name="Huptas C."/>
            <person name="Wenning M."/>
            <person name="Scherer S."/>
            <person name="Doll E.V."/>
        </authorList>
    </citation>
    <scope>NUCLEOTIDE SEQUENCE [LARGE SCALE GENOMIC DNA]</scope>
    <source>
        <strain evidence="1 2">DSM 109652</strain>
    </source>
</reference>
<evidence type="ECO:0008006" key="3">
    <source>
        <dbReference type="Google" id="ProtNLM"/>
    </source>
</evidence>
<name>A0A844BY02_9LACT</name>
<proteinExistence type="predicted"/>
<organism evidence="1 2">
    <name type="scientific">Fundicoccus ignavus</name>
    <dbReference type="NCBI Taxonomy" id="2664442"/>
    <lineage>
        <taxon>Bacteria</taxon>
        <taxon>Bacillati</taxon>
        <taxon>Bacillota</taxon>
        <taxon>Bacilli</taxon>
        <taxon>Lactobacillales</taxon>
        <taxon>Aerococcaceae</taxon>
        <taxon>Fundicoccus</taxon>
    </lineage>
</organism>
<evidence type="ECO:0000313" key="2">
    <source>
        <dbReference type="Proteomes" id="UP000440066"/>
    </source>
</evidence>
<evidence type="ECO:0000313" key="1">
    <source>
        <dbReference type="EMBL" id="MRJ46894.1"/>
    </source>
</evidence>